<keyword evidence="3" id="KW-1185">Reference proteome</keyword>
<evidence type="ECO:0000313" key="3">
    <source>
        <dbReference type="Proteomes" id="UP000746747"/>
    </source>
</evidence>
<evidence type="ECO:0000313" key="2">
    <source>
        <dbReference type="EMBL" id="CAG9540789.1"/>
    </source>
</evidence>
<reference evidence="2" key="1">
    <citation type="submission" date="2021-09" db="EMBL/GenBank/DDBJ databases">
        <authorList>
            <consortium name="Pathogen Informatics"/>
        </authorList>
    </citation>
    <scope>NUCLEOTIDE SEQUENCE</scope>
</reference>
<proteinExistence type="predicted"/>
<feature type="region of interest" description="Disordered" evidence="1">
    <location>
        <begin position="51"/>
        <end position="74"/>
    </location>
</feature>
<organism evidence="2 3">
    <name type="scientific">Cercopithifilaria johnstoni</name>
    <dbReference type="NCBI Taxonomy" id="2874296"/>
    <lineage>
        <taxon>Eukaryota</taxon>
        <taxon>Metazoa</taxon>
        <taxon>Ecdysozoa</taxon>
        <taxon>Nematoda</taxon>
        <taxon>Chromadorea</taxon>
        <taxon>Rhabditida</taxon>
        <taxon>Spirurina</taxon>
        <taxon>Spiruromorpha</taxon>
        <taxon>Filarioidea</taxon>
        <taxon>Onchocercidae</taxon>
        <taxon>Cercopithifilaria</taxon>
    </lineage>
</organism>
<comment type="caution">
    <text evidence="2">The sequence shown here is derived from an EMBL/GenBank/DDBJ whole genome shotgun (WGS) entry which is preliminary data.</text>
</comment>
<gene>
    <name evidence="2" type="ORF">CJOHNSTONI_LOCUS10267</name>
</gene>
<sequence length="194" mass="22094">MAFKIDDELINIIGDFANMNRWPDFKIKQKTVLKKTPTERQHSLNLAVGVSDERPPFSEDNVATTRQRQRQRRSTGKIFHPLTYLINNKRTSSAPAHMKDDNEQIQEKHGKIGNFPLNDKNNRIENFDLEVLPEEIVLLSSVTRSESIINHKKESMNNGDNGGVNPIILPPLSLYTNVGHRGSIVLIDDNDDKL</sequence>
<dbReference type="Proteomes" id="UP000746747">
    <property type="component" value="Unassembled WGS sequence"/>
</dbReference>
<name>A0A8J2MG20_9BILA</name>
<dbReference type="AlphaFoldDB" id="A0A8J2MG20"/>
<dbReference type="OrthoDB" id="5868596at2759"/>
<protein>
    <submittedName>
        <fullName evidence="2">Uncharacterized protein</fullName>
    </submittedName>
</protein>
<dbReference type="EMBL" id="CAKAEH010002023">
    <property type="protein sequence ID" value="CAG9540789.1"/>
    <property type="molecule type" value="Genomic_DNA"/>
</dbReference>
<accession>A0A8J2MG20</accession>
<evidence type="ECO:0000256" key="1">
    <source>
        <dbReference type="SAM" id="MobiDB-lite"/>
    </source>
</evidence>